<sequence length="325" mass="35626">MGNGKYYCPCWEIYYPHNDMAATTSTILQAILFVSPQFYCYPWKPLLNAAIGDTYDVALKHFLVNHKTAPNLVLHCVCMVVQLLGNFCFLQTVDDILFPSRPRPLSILTAVTWIVYLLRRAPSAPWWVQLASASSIAAAAAVAPSLVPHGEFVSLVLLATFLGVLLLVHAIGFHKSLHTVASVLSTLVLVGFHVLWSALPHDLASISDHTVLINCVFLGLMLLISLVKNPLVPSVAYGYLVGHALAAITGQAWLFFFSFGFFGSVLQSVSHLVTKEVPTMVALQTVASPADKVRYEYAHVTFFPHLVFHGLVFSSDLVNKSSKTT</sequence>
<comment type="caution">
    <text evidence="2">The sequence shown here is derived from an EMBL/GenBank/DDBJ whole genome shotgun (WGS) entry which is preliminary data.</text>
</comment>
<feature type="transmembrane region" description="Helical" evidence="1">
    <location>
        <begin position="239"/>
        <end position="262"/>
    </location>
</feature>
<evidence type="ECO:0000313" key="3">
    <source>
        <dbReference type="Proteomes" id="UP000284702"/>
    </source>
</evidence>
<protein>
    <submittedName>
        <fullName evidence="2">Uncharacterized protein</fullName>
    </submittedName>
</protein>
<evidence type="ECO:0000256" key="1">
    <source>
        <dbReference type="SAM" id="Phobius"/>
    </source>
</evidence>
<feature type="transmembrane region" description="Helical" evidence="1">
    <location>
        <begin position="155"/>
        <end position="173"/>
    </location>
</feature>
<keyword evidence="1" id="KW-1133">Transmembrane helix</keyword>
<gene>
    <name evidence="2" type="ORF">B5M09_012297</name>
</gene>
<name>A0A3R7XDF6_APHAT</name>
<dbReference type="EMBL" id="MZMZ02006011">
    <property type="protein sequence ID" value="RQM11091.1"/>
    <property type="molecule type" value="Genomic_DNA"/>
</dbReference>
<keyword evidence="1" id="KW-0472">Membrane</keyword>
<keyword evidence="3" id="KW-1185">Reference proteome</keyword>
<proteinExistence type="predicted"/>
<dbReference type="VEuPathDB" id="FungiDB:H257_13130"/>
<organism evidence="2 3">
    <name type="scientific">Aphanomyces astaci</name>
    <name type="common">Crayfish plague agent</name>
    <dbReference type="NCBI Taxonomy" id="112090"/>
    <lineage>
        <taxon>Eukaryota</taxon>
        <taxon>Sar</taxon>
        <taxon>Stramenopiles</taxon>
        <taxon>Oomycota</taxon>
        <taxon>Saprolegniomycetes</taxon>
        <taxon>Saprolegniales</taxon>
        <taxon>Verrucalvaceae</taxon>
        <taxon>Aphanomyces</taxon>
    </lineage>
</organism>
<feature type="transmembrane region" description="Helical" evidence="1">
    <location>
        <begin position="72"/>
        <end position="90"/>
    </location>
</feature>
<reference evidence="2" key="1">
    <citation type="submission" date="2018-07" db="EMBL/GenBank/DDBJ databases">
        <title>Annotation of Aphanomyces astaci genome assembly.</title>
        <authorList>
            <person name="Studholme D.J."/>
        </authorList>
    </citation>
    <scope>NUCLEOTIDE SEQUENCE [LARGE SCALE GENOMIC DNA]</scope>
    <source>
        <strain evidence="2">Pc</strain>
    </source>
</reference>
<feature type="transmembrane region" description="Helical" evidence="1">
    <location>
        <begin position="211"/>
        <end position="227"/>
    </location>
</feature>
<feature type="transmembrane region" description="Helical" evidence="1">
    <location>
        <begin position="179"/>
        <end position="199"/>
    </location>
</feature>
<evidence type="ECO:0000313" key="2">
    <source>
        <dbReference type="EMBL" id="RQM11091.1"/>
    </source>
</evidence>
<dbReference type="AlphaFoldDB" id="A0A3R7XDF6"/>
<keyword evidence="1" id="KW-0812">Transmembrane</keyword>
<dbReference type="Proteomes" id="UP000284702">
    <property type="component" value="Unassembled WGS sequence"/>
</dbReference>
<feature type="transmembrane region" description="Helical" evidence="1">
    <location>
        <begin position="124"/>
        <end position="143"/>
    </location>
</feature>
<accession>A0A3R7XDF6</accession>